<evidence type="ECO:0000313" key="2">
    <source>
        <dbReference type="EMBL" id="KAL3669170.1"/>
    </source>
</evidence>
<gene>
    <name evidence="2" type="ORF">V7S43_005554</name>
</gene>
<accession>A0ABD3FTZ7</accession>
<keyword evidence="3" id="KW-1185">Reference proteome</keyword>
<feature type="compositionally biased region" description="Low complexity" evidence="1">
    <location>
        <begin position="132"/>
        <end position="150"/>
    </location>
</feature>
<dbReference type="Proteomes" id="UP001632037">
    <property type="component" value="Unassembled WGS sequence"/>
</dbReference>
<evidence type="ECO:0000256" key="1">
    <source>
        <dbReference type="SAM" id="MobiDB-lite"/>
    </source>
</evidence>
<feature type="region of interest" description="Disordered" evidence="1">
    <location>
        <begin position="207"/>
        <end position="256"/>
    </location>
</feature>
<feature type="region of interest" description="Disordered" evidence="1">
    <location>
        <begin position="132"/>
        <end position="155"/>
    </location>
</feature>
<protein>
    <recommendedName>
        <fullName evidence="4">Vesicle tethering protein Uso1/P115-like head domain-containing protein</fullName>
    </recommendedName>
</protein>
<proteinExistence type="predicted"/>
<comment type="caution">
    <text evidence="2">The sequence shown here is derived from an EMBL/GenBank/DDBJ whole genome shotgun (WGS) entry which is preliminary data.</text>
</comment>
<dbReference type="EMBL" id="JBIMZQ010000009">
    <property type="protein sequence ID" value="KAL3669170.1"/>
    <property type="molecule type" value="Genomic_DNA"/>
</dbReference>
<organism evidence="2 3">
    <name type="scientific">Phytophthora oleae</name>
    <dbReference type="NCBI Taxonomy" id="2107226"/>
    <lineage>
        <taxon>Eukaryota</taxon>
        <taxon>Sar</taxon>
        <taxon>Stramenopiles</taxon>
        <taxon>Oomycota</taxon>
        <taxon>Peronosporomycetes</taxon>
        <taxon>Peronosporales</taxon>
        <taxon>Peronosporaceae</taxon>
        <taxon>Phytophthora</taxon>
    </lineage>
</organism>
<feature type="compositionally biased region" description="Polar residues" evidence="1">
    <location>
        <begin position="223"/>
        <end position="239"/>
    </location>
</feature>
<reference evidence="2 3" key="1">
    <citation type="submission" date="2024-09" db="EMBL/GenBank/DDBJ databases">
        <title>Genome sequencing and assembly of Phytophthora oleae, isolate VK10A, causative agent of rot of olive drupes.</title>
        <authorList>
            <person name="Conti Taguali S."/>
            <person name="Riolo M."/>
            <person name="La Spada F."/>
            <person name="Cacciola S.O."/>
            <person name="Dionisio G."/>
        </authorList>
    </citation>
    <scope>NUCLEOTIDE SEQUENCE [LARGE SCALE GENOMIC DNA]</scope>
    <source>
        <strain evidence="2 3">VK10A</strain>
    </source>
</reference>
<sequence length="701" mass="77296">MYGAPIDDRVRLQESLQRLQHEKGEADGMLSIMKSKLQEAEEDNFDLRSSMAMFEAETKYESDKKEREMKKQLAAFESKLALMSQKMMNAERAKLRAIKEVEELQQKSVIEGKRRDAERRLMATKRRKAAASQSILMSQLSQSQQSQQSQVARPPPISVVETAVQTEMKIQEENSGDLKEENAKLVSYLLTGTSRDLLTLLNGTVAVDPEDDAMPNLDADRTQPPQGCQSSTPSQFGLGSSSNSTSDSMPQSGSGVPFSQSVFSQLAGRASAQAHASLVSVARETNVAQNALATERARELYDALGKMLAGDASAVALAPVLVKNLAAPTDLEWAVICSVLRVMYSVAHHSTHFQRFLLVSSPSEEPSSQTTGIQRNLDNMAHPRISLPGLRFTSLDDYLSACSDYDSVVQSDLQQLSAIEAASEQRHLRLKLMGALCRVIKNNFKEPAVVKDGLHVLSFWVDLGLTHRPVKSADFKPLLASNVIPAILLAPKGVPTIKAQALRLLSQLLRVPEVFTAVEMESKKSLLFNRCAKMLIHEGGLSWDEAKQLRTLQHEIVKLLLSIATSFPSEGIRFVLESTHGLPSDSDGYRSVIYYLSQLLHQETFDARTASTGGESCVLRELLNDQFRTDLIQDSFSLLGLLSRYVDLRNELGGDDHVQSFFGVLYFLSNLTHDICDNGLRNDSIAASARAMVVMMNSSGQ</sequence>
<feature type="compositionally biased region" description="Low complexity" evidence="1">
    <location>
        <begin position="240"/>
        <end position="252"/>
    </location>
</feature>
<dbReference type="AlphaFoldDB" id="A0ABD3FTZ7"/>
<evidence type="ECO:0008006" key="4">
    <source>
        <dbReference type="Google" id="ProtNLM"/>
    </source>
</evidence>
<name>A0ABD3FTZ7_9STRA</name>
<evidence type="ECO:0000313" key="3">
    <source>
        <dbReference type="Proteomes" id="UP001632037"/>
    </source>
</evidence>